<dbReference type="PANTHER" id="PTHR30472:SF41">
    <property type="entry name" value="TRANSPORT SYSTEM PERMEASE PROTEIN"/>
    <property type="match status" value="1"/>
</dbReference>
<evidence type="ECO:0000256" key="2">
    <source>
        <dbReference type="ARBA" id="ARBA00007935"/>
    </source>
</evidence>
<dbReference type="InterPro" id="IPR000522">
    <property type="entry name" value="ABC_transptr_permease_BtuC"/>
</dbReference>
<accession>A0A239KC83</accession>
<feature type="transmembrane region" description="Helical" evidence="8">
    <location>
        <begin position="132"/>
        <end position="154"/>
    </location>
</feature>
<feature type="transmembrane region" description="Helical" evidence="8">
    <location>
        <begin position="325"/>
        <end position="342"/>
    </location>
</feature>
<dbReference type="EMBL" id="FZPD01000004">
    <property type="protein sequence ID" value="SNT16006.1"/>
    <property type="molecule type" value="Genomic_DNA"/>
</dbReference>
<dbReference type="GO" id="GO:0005886">
    <property type="term" value="C:plasma membrane"/>
    <property type="evidence" value="ECO:0007669"/>
    <property type="project" value="UniProtKB-SubCell"/>
</dbReference>
<dbReference type="CDD" id="cd06550">
    <property type="entry name" value="TM_ABC_iron-siderophores_like"/>
    <property type="match status" value="1"/>
</dbReference>
<evidence type="ECO:0000313" key="9">
    <source>
        <dbReference type="EMBL" id="SNT16006.1"/>
    </source>
</evidence>
<feature type="transmembrane region" description="Helical" evidence="8">
    <location>
        <begin position="16"/>
        <end position="49"/>
    </location>
</feature>
<organism evidence="9 10">
    <name type="scientific">Ekhidna lutea</name>
    <dbReference type="NCBI Taxonomy" id="447679"/>
    <lineage>
        <taxon>Bacteria</taxon>
        <taxon>Pseudomonadati</taxon>
        <taxon>Bacteroidota</taxon>
        <taxon>Cytophagia</taxon>
        <taxon>Cytophagales</taxon>
        <taxon>Reichenbachiellaceae</taxon>
        <taxon>Ekhidna</taxon>
    </lineage>
</organism>
<dbReference type="SUPFAM" id="SSF81345">
    <property type="entry name" value="ABC transporter involved in vitamin B12 uptake, BtuC"/>
    <property type="match status" value="1"/>
</dbReference>
<name>A0A239KC83_EKHLU</name>
<feature type="transmembrane region" description="Helical" evidence="8">
    <location>
        <begin position="213"/>
        <end position="234"/>
    </location>
</feature>
<comment type="similarity">
    <text evidence="2">Belongs to the binding-protein-dependent transport system permease family. FecCD subfamily.</text>
</comment>
<dbReference type="Proteomes" id="UP000198393">
    <property type="component" value="Unassembled WGS sequence"/>
</dbReference>
<dbReference type="InterPro" id="IPR037294">
    <property type="entry name" value="ABC_BtuC-like"/>
</dbReference>
<dbReference type="Gene3D" id="1.10.3470.10">
    <property type="entry name" value="ABC transporter involved in vitamin B12 uptake, BtuC"/>
    <property type="match status" value="1"/>
</dbReference>
<evidence type="ECO:0000256" key="1">
    <source>
        <dbReference type="ARBA" id="ARBA00004651"/>
    </source>
</evidence>
<evidence type="ECO:0000256" key="3">
    <source>
        <dbReference type="ARBA" id="ARBA00022448"/>
    </source>
</evidence>
<feature type="transmembrane region" description="Helical" evidence="8">
    <location>
        <begin position="292"/>
        <end position="313"/>
    </location>
</feature>
<evidence type="ECO:0000313" key="10">
    <source>
        <dbReference type="Proteomes" id="UP000198393"/>
    </source>
</evidence>
<dbReference type="OrthoDB" id="9811721at2"/>
<keyword evidence="10" id="KW-1185">Reference proteome</keyword>
<dbReference type="GO" id="GO:0022857">
    <property type="term" value="F:transmembrane transporter activity"/>
    <property type="evidence" value="ECO:0007669"/>
    <property type="project" value="InterPro"/>
</dbReference>
<feature type="transmembrane region" description="Helical" evidence="8">
    <location>
        <begin position="254"/>
        <end position="280"/>
    </location>
</feature>
<evidence type="ECO:0000256" key="7">
    <source>
        <dbReference type="ARBA" id="ARBA00023136"/>
    </source>
</evidence>
<sequence>MIENHLDESKKKWRIVFGLLAVSVILSFILSISLGSVNIPFRFIFSFFIGESDNQVWANIIQNFRIPKAITSLLAGSALAISGLQMQTLFRNPLAGPFILGISSGAGLGVALVIFLGVWLGGFLEMTGMGRSWLLVGASGLGSFVVLSVVLVASFRIRSGVSLLIIGLMFGSAVSALVSILQYFSQAENIQAYVIWTFGSLGSLSWSELNVMLPVILISLATSFLLSKPLNALLLGENYAESLGLNLKKARMLIIINTSLLAGTITAFCGPIAFIGLAVPHIARMLFNTGNHLLLTPLVIFLGGTLLLVFDIIAQLPGMDETLPINAVTSLFGAPFVIWLIVRKSNLNYRF</sequence>
<keyword evidence="7 8" id="KW-0472">Membrane</keyword>
<dbReference type="GO" id="GO:0033214">
    <property type="term" value="P:siderophore-iron import into cell"/>
    <property type="evidence" value="ECO:0007669"/>
    <property type="project" value="TreeGrafter"/>
</dbReference>
<dbReference type="AlphaFoldDB" id="A0A239KC83"/>
<gene>
    <name evidence="9" type="ORF">SAMN05421640_2575</name>
</gene>
<protein>
    <submittedName>
        <fullName evidence="9">Iron complex transport system permease protein</fullName>
    </submittedName>
</protein>
<evidence type="ECO:0000256" key="5">
    <source>
        <dbReference type="ARBA" id="ARBA00022692"/>
    </source>
</evidence>
<comment type="subcellular location">
    <subcellularLocation>
        <location evidence="1">Cell membrane</location>
        <topology evidence="1">Multi-pass membrane protein</topology>
    </subcellularLocation>
</comment>
<feature type="transmembrane region" description="Helical" evidence="8">
    <location>
        <begin position="161"/>
        <end position="184"/>
    </location>
</feature>
<keyword evidence="3" id="KW-0813">Transport</keyword>
<keyword evidence="4" id="KW-1003">Cell membrane</keyword>
<keyword evidence="5 8" id="KW-0812">Transmembrane</keyword>
<reference evidence="9 10" key="1">
    <citation type="submission" date="2017-06" db="EMBL/GenBank/DDBJ databases">
        <authorList>
            <person name="Kim H.J."/>
            <person name="Triplett B.A."/>
        </authorList>
    </citation>
    <scope>NUCLEOTIDE SEQUENCE [LARGE SCALE GENOMIC DNA]</scope>
    <source>
        <strain evidence="9 10">DSM 19307</strain>
    </source>
</reference>
<evidence type="ECO:0000256" key="8">
    <source>
        <dbReference type="SAM" id="Phobius"/>
    </source>
</evidence>
<dbReference type="Pfam" id="PF01032">
    <property type="entry name" value="FecCD"/>
    <property type="match status" value="1"/>
</dbReference>
<proteinExistence type="inferred from homology"/>
<evidence type="ECO:0000256" key="4">
    <source>
        <dbReference type="ARBA" id="ARBA00022475"/>
    </source>
</evidence>
<evidence type="ECO:0000256" key="6">
    <source>
        <dbReference type="ARBA" id="ARBA00022989"/>
    </source>
</evidence>
<feature type="transmembrane region" description="Helical" evidence="8">
    <location>
        <begin position="98"/>
        <end position="120"/>
    </location>
</feature>
<keyword evidence="6 8" id="KW-1133">Transmembrane helix</keyword>
<dbReference type="RefSeq" id="WP_089357273.1">
    <property type="nucleotide sequence ID" value="NZ_FZPD01000004.1"/>
</dbReference>
<dbReference type="PANTHER" id="PTHR30472">
    <property type="entry name" value="FERRIC ENTEROBACTIN TRANSPORT SYSTEM PERMEASE PROTEIN"/>
    <property type="match status" value="1"/>
</dbReference>